<evidence type="ECO:0000313" key="2">
    <source>
        <dbReference type="EMBL" id="SEN29560.1"/>
    </source>
</evidence>
<name>A0A1H8FDB4_9BACL</name>
<keyword evidence="3" id="KW-1185">Reference proteome</keyword>
<accession>A0A1H8FDB4</accession>
<organism evidence="2 3">
    <name type="scientific">Lihuaxuella thermophila</name>
    <dbReference type="NCBI Taxonomy" id="1173111"/>
    <lineage>
        <taxon>Bacteria</taxon>
        <taxon>Bacillati</taxon>
        <taxon>Bacillota</taxon>
        <taxon>Bacilli</taxon>
        <taxon>Bacillales</taxon>
        <taxon>Thermoactinomycetaceae</taxon>
        <taxon>Lihuaxuella</taxon>
    </lineage>
</organism>
<dbReference type="AlphaFoldDB" id="A0A1H8FDB4"/>
<evidence type="ECO:0000256" key="1">
    <source>
        <dbReference type="SAM" id="MobiDB-lite"/>
    </source>
</evidence>
<dbReference type="STRING" id="1173111.SAMN05444955_108135"/>
<feature type="region of interest" description="Disordered" evidence="1">
    <location>
        <begin position="1"/>
        <end position="23"/>
    </location>
</feature>
<gene>
    <name evidence="2" type="ORF">SAMN05444955_108135</name>
</gene>
<dbReference type="EMBL" id="FOCQ01000008">
    <property type="protein sequence ID" value="SEN29560.1"/>
    <property type="molecule type" value="Genomic_DNA"/>
</dbReference>
<proteinExistence type="predicted"/>
<sequence length="83" mass="10013">MNVYDPANPYGTNELEHELNEAETEQLPVYPPAPYYPPPYTYYPPPYPYYPPYHPVPLPVPFFPPIIIPVPRFPRRFPRRRRW</sequence>
<evidence type="ECO:0000313" key="3">
    <source>
        <dbReference type="Proteomes" id="UP000199695"/>
    </source>
</evidence>
<dbReference type="Proteomes" id="UP000199695">
    <property type="component" value="Unassembled WGS sequence"/>
</dbReference>
<reference evidence="2 3" key="1">
    <citation type="submission" date="2016-10" db="EMBL/GenBank/DDBJ databases">
        <authorList>
            <person name="de Groot N.N."/>
        </authorList>
    </citation>
    <scope>NUCLEOTIDE SEQUENCE [LARGE SCALE GENOMIC DNA]</scope>
    <source>
        <strain evidence="2 3">DSM 46701</strain>
    </source>
</reference>
<protein>
    <submittedName>
        <fullName evidence="2">Uncharacterized protein</fullName>
    </submittedName>
</protein>